<name>A0ABX2H3Y8_9FIRM</name>
<feature type="domain" description="DUF6558" evidence="1">
    <location>
        <begin position="3"/>
        <end position="120"/>
    </location>
</feature>
<evidence type="ECO:0000313" key="3">
    <source>
        <dbReference type="Proteomes" id="UP001644719"/>
    </source>
</evidence>
<protein>
    <recommendedName>
        <fullName evidence="1">DUF6558 domain-containing protein</fullName>
    </recommendedName>
</protein>
<dbReference type="Pfam" id="PF20195">
    <property type="entry name" value="DUF6558"/>
    <property type="match status" value="1"/>
</dbReference>
<dbReference type="Proteomes" id="UP001644719">
    <property type="component" value="Unassembled WGS sequence"/>
</dbReference>
<proteinExistence type="predicted"/>
<gene>
    <name evidence="2" type="ORF">G5B17_02340</name>
</gene>
<comment type="caution">
    <text evidence="2">The sequence shown here is derived from an EMBL/GenBank/DDBJ whole genome shotgun (WGS) entry which is preliminary data.</text>
</comment>
<keyword evidence="3" id="KW-1185">Reference proteome</keyword>
<dbReference type="EMBL" id="JAAITS010000004">
    <property type="protein sequence ID" value="NSG84298.1"/>
    <property type="molecule type" value="Genomic_DNA"/>
</dbReference>
<accession>A0ABX2H3Y8</accession>
<dbReference type="RefSeq" id="WP_173769285.1">
    <property type="nucleotide sequence ID" value="NZ_JAAITS010000004.1"/>
</dbReference>
<dbReference type="InterPro" id="IPR046688">
    <property type="entry name" value="DUF6558_N"/>
</dbReference>
<evidence type="ECO:0000313" key="2">
    <source>
        <dbReference type="EMBL" id="NSG84298.1"/>
    </source>
</evidence>
<organism evidence="2 3">
    <name type="scientific">Blautia faecis</name>
    <dbReference type="NCBI Taxonomy" id="871665"/>
    <lineage>
        <taxon>Bacteria</taxon>
        <taxon>Bacillati</taxon>
        <taxon>Bacillota</taxon>
        <taxon>Clostridia</taxon>
        <taxon>Lachnospirales</taxon>
        <taxon>Lachnospiraceae</taxon>
        <taxon>Blautia</taxon>
    </lineage>
</organism>
<reference evidence="2 3" key="1">
    <citation type="journal article" date="2020" name="Cell Host Microbe">
        <title>Functional and Genomic Variation between Human-Derived Isolates of Lachnospiraceae Reveals Inter- and Intra-Species Diversity.</title>
        <authorList>
            <person name="Sorbara M.T."/>
            <person name="Littmann E.R."/>
            <person name="Fontana E."/>
            <person name="Moody T.U."/>
            <person name="Kohout C.E."/>
            <person name="Gjonbalaj M."/>
            <person name="Eaton V."/>
            <person name="Seok R."/>
            <person name="Leiner I.M."/>
            <person name="Pamer E.G."/>
        </authorList>
    </citation>
    <scope>NUCLEOTIDE SEQUENCE [LARGE SCALE GENOMIC DNA]</scope>
    <source>
        <strain evidence="2 3">MSK.17.74</strain>
    </source>
</reference>
<evidence type="ECO:0000259" key="1">
    <source>
        <dbReference type="Pfam" id="PF20195"/>
    </source>
</evidence>
<sequence>MAIFGSSFTYNEKSSDDYGVILCATEAVDSIPMGLTREGLKGEITSRRPVANWYNTKYSDVLTFDVTITKPENRAFSREEVRDINAWLTGPRTPTLLFFEDEAFDPINFYGVFTDVNNVYGSGILMLKYTFTSNSPYGWSNEFQYIYNNLEDKKLSVEQGSVTGSGKDLVIAVQNNGYFSIENSTDELNDFVYPLIAINAYPGHKVSIENISEISTNLLSHKLEITIPDKVDFSTMLYIDSKYHKIYYINNNTKEKVPLTLSDLGFSSENLTNIDNGSLGLYWPRLIPGNNKFDITGECNVAMTFRCPRKVGAY</sequence>